<gene>
    <name evidence="2" type="ORF">NP075_01125</name>
</gene>
<dbReference type="Pfam" id="PF14019">
    <property type="entry name" value="DUF4235"/>
    <property type="match status" value="1"/>
</dbReference>
<keyword evidence="1" id="KW-0472">Membrane</keyword>
<proteinExistence type="predicted"/>
<evidence type="ECO:0000256" key="1">
    <source>
        <dbReference type="SAM" id="Phobius"/>
    </source>
</evidence>
<organism evidence="2 3">
    <name type="scientific">Cellulomonas wangsupingiae</name>
    <dbReference type="NCBI Taxonomy" id="2968085"/>
    <lineage>
        <taxon>Bacteria</taxon>
        <taxon>Bacillati</taxon>
        <taxon>Actinomycetota</taxon>
        <taxon>Actinomycetes</taxon>
        <taxon>Micrococcales</taxon>
        <taxon>Cellulomonadaceae</taxon>
        <taxon>Cellulomonas</taxon>
    </lineage>
</organism>
<accession>A0ABY5K6F4</accession>
<feature type="transmembrane region" description="Helical" evidence="1">
    <location>
        <begin position="12"/>
        <end position="31"/>
    </location>
</feature>
<protein>
    <submittedName>
        <fullName evidence="2">DUF4235 domain-containing protein</fullName>
    </submittedName>
</protein>
<evidence type="ECO:0000313" key="2">
    <source>
        <dbReference type="EMBL" id="UUI65373.1"/>
    </source>
</evidence>
<dbReference type="InterPro" id="IPR025329">
    <property type="entry name" value="DUF4235"/>
</dbReference>
<reference evidence="2 3" key="1">
    <citation type="submission" date="2022-07" db="EMBL/GenBank/DDBJ databases">
        <title>Novel species in genus cellulomonas.</title>
        <authorList>
            <person name="Ye L."/>
        </authorList>
    </citation>
    <scope>NUCLEOTIDE SEQUENCE [LARGE SCALE GENOMIC DNA]</scope>
    <source>
        <strain evidence="3">zg-Y908</strain>
    </source>
</reference>
<sequence length="91" mass="9335">MSDENNKQSMVAKIVGAGVALAAVWAVNKVIDKVWEKTRGHKPPAADSMAEDVKFSEVATAAAITGAAVSLSRVLATRGAAKLAGRAARSS</sequence>
<evidence type="ECO:0000313" key="3">
    <source>
        <dbReference type="Proteomes" id="UP001317322"/>
    </source>
</evidence>
<dbReference type="Proteomes" id="UP001317322">
    <property type="component" value="Chromosome"/>
</dbReference>
<name>A0ABY5K6F4_9CELL</name>
<keyword evidence="3" id="KW-1185">Reference proteome</keyword>
<dbReference type="RefSeq" id="WP_227564657.1">
    <property type="nucleotide sequence ID" value="NZ_CP101989.1"/>
</dbReference>
<dbReference type="EMBL" id="CP101989">
    <property type="protein sequence ID" value="UUI65373.1"/>
    <property type="molecule type" value="Genomic_DNA"/>
</dbReference>
<keyword evidence="1" id="KW-0812">Transmembrane</keyword>
<keyword evidence="1" id="KW-1133">Transmembrane helix</keyword>